<dbReference type="GO" id="GO:0003676">
    <property type="term" value="F:nucleic acid binding"/>
    <property type="evidence" value="ECO:0007669"/>
    <property type="project" value="InterPro"/>
</dbReference>
<dbReference type="SMART" id="SM00507">
    <property type="entry name" value="HNHc"/>
    <property type="match status" value="1"/>
</dbReference>
<dbReference type="EMBL" id="LCMV01000004">
    <property type="protein sequence ID" value="KKU44467.1"/>
    <property type="molecule type" value="Genomic_DNA"/>
</dbReference>
<feature type="domain" description="HNH nuclease" evidence="1">
    <location>
        <begin position="45"/>
        <end position="95"/>
    </location>
</feature>
<dbReference type="InterPro" id="IPR044925">
    <property type="entry name" value="His-Me_finger_sf"/>
</dbReference>
<dbReference type="Gene3D" id="1.10.30.50">
    <property type="match status" value="1"/>
</dbReference>
<dbReference type="GO" id="GO:0008270">
    <property type="term" value="F:zinc ion binding"/>
    <property type="evidence" value="ECO:0007669"/>
    <property type="project" value="InterPro"/>
</dbReference>
<dbReference type="AlphaFoldDB" id="A0A0G1QHZ0"/>
<evidence type="ECO:0000313" key="2">
    <source>
        <dbReference type="EMBL" id="KKU44467.1"/>
    </source>
</evidence>
<dbReference type="InterPro" id="IPR003615">
    <property type="entry name" value="HNH_nuc"/>
</dbReference>
<protein>
    <recommendedName>
        <fullName evidence="1">HNH nuclease domain-containing protein</fullName>
    </recommendedName>
</protein>
<gene>
    <name evidence="2" type="ORF">UX60_C0004G0006</name>
</gene>
<dbReference type="CDD" id="cd00085">
    <property type="entry name" value="HNHc"/>
    <property type="match status" value="1"/>
</dbReference>
<organism evidence="2 3">
    <name type="scientific">Berkelbacteria bacterium GW2011_GWA2_46_7</name>
    <dbReference type="NCBI Taxonomy" id="1618335"/>
    <lineage>
        <taxon>Bacteria</taxon>
        <taxon>Candidatus Berkelbacteria</taxon>
    </lineage>
</organism>
<comment type="caution">
    <text evidence="2">The sequence shown here is derived from an EMBL/GenBank/DDBJ whole genome shotgun (WGS) entry which is preliminary data.</text>
</comment>
<accession>A0A0G1QHZ0</accession>
<reference evidence="2 3" key="1">
    <citation type="journal article" date="2015" name="Nature">
        <title>rRNA introns, odd ribosomes, and small enigmatic genomes across a large radiation of phyla.</title>
        <authorList>
            <person name="Brown C.T."/>
            <person name="Hug L.A."/>
            <person name="Thomas B.C."/>
            <person name="Sharon I."/>
            <person name="Castelle C.J."/>
            <person name="Singh A."/>
            <person name="Wilkins M.J."/>
            <person name="Williams K.H."/>
            <person name="Banfield J.F."/>
        </authorList>
    </citation>
    <scope>NUCLEOTIDE SEQUENCE [LARGE SCALE GENOMIC DNA]</scope>
</reference>
<dbReference type="InterPro" id="IPR002711">
    <property type="entry name" value="HNH"/>
</dbReference>
<sequence length="144" mass="16504">MIELISIGILIFIAWMFYDNSQNRSTGRLVAPNLLSVDPDSPWGRTRSMAFARYGRKCRKCGKKKYLQVHHKTPLSAGGTNDLDNLTILCSWCHGKVHNKSMRFYDEGVDLSNYGQGAYRTPDSFLIRRIQRAIDNKNSLLIDY</sequence>
<dbReference type="Proteomes" id="UP000034487">
    <property type="component" value="Unassembled WGS sequence"/>
</dbReference>
<evidence type="ECO:0000313" key="3">
    <source>
        <dbReference type="Proteomes" id="UP000034487"/>
    </source>
</evidence>
<dbReference type="GO" id="GO:0004519">
    <property type="term" value="F:endonuclease activity"/>
    <property type="evidence" value="ECO:0007669"/>
    <property type="project" value="InterPro"/>
</dbReference>
<dbReference type="SUPFAM" id="SSF54060">
    <property type="entry name" value="His-Me finger endonucleases"/>
    <property type="match status" value="1"/>
</dbReference>
<proteinExistence type="predicted"/>
<name>A0A0G1QHZ0_9BACT</name>
<dbReference type="Pfam" id="PF01844">
    <property type="entry name" value="HNH"/>
    <property type="match status" value="1"/>
</dbReference>
<evidence type="ECO:0000259" key="1">
    <source>
        <dbReference type="SMART" id="SM00507"/>
    </source>
</evidence>